<proteinExistence type="predicted"/>
<feature type="signal peptide" evidence="1">
    <location>
        <begin position="1"/>
        <end position="26"/>
    </location>
</feature>
<sequence>MKSKKNKAHRVLLSGLLWVMSWHALAHVEGAPTVSEQPAHQEPTVPDAKTFISVVLSDKVHQINNTLDSTTAVHQYGFTAVRGQHVLIATPDSDDHQKWKLEFQVDGGEWQVKRHSLAERVDGLIPGSQVNIRIVATDGALFDSADYRVVFGSFPYMNYDLHHQAGFRLIPYGFTDPPFLATQALTEAMLDATFTDSKAFPLEGGVLDFLLGVENDVAVTYTSDSAGKIMQLITFDRCEGGRLADNFTYYSENGRETWSTRYQLKKYWARNVLPEQLADKPHIYNFGHVCKRWLTHWSRN</sequence>
<gene>
    <name evidence="2" type="ORF">BW686_00895</name>
</gene>
<evidence type="ECO:0000313" key="3">
    <source>
        <dbReference type="Proteomes" id="UP000195128"/>
    </source>
</evidence>
<dbReference type="Proteomes" id="UP000195128">
    <property type="component" value="Unassembled WGS sequence"/>
</dbReference>
<accession>A0A244EXS6</accession>
<keyword evidence="1" id="KW-0732">Signal</keyword>
<organism evidence="2 3">
    <name type="scientific">Pseudomonas syringae</name>
    <dbReference type="NCBI Taxonomy" id="317"/>
    <lineage>
        <taxon>Bacteria</taxon>
        <taxon>Pseudomonadati</taxon>
        <taxon>Pseudomonadota</taxon>
        <taxon>Gammaproteobacteria</taxon>
        <taxon>Pseudomonadales</taxon>
        <taxon>Pseudomonadaceae</taxon>
        <taxon>Pseudomonas</taxon>
    </lineage>
</organism>
<dbReference type="AlphaFoldDB" id="A0A244EXS6"/>
<dbReference type="RefSeq" id="WP_084913791.1">
    <property type="nucleotide sequence ID" value="NZ_MTSA01000001.1"/>
</dbReference>
<comment type="caution">
    <text evidence="2">The sequence shown here is derived from an EMBL/GenBank/DDBJ whole genome shotgun (WGS) entry which is preliminary data.</text>
</comment>
<evidence type="ECO:0000256" key="1">
    <source>
        <dbReference type="SAM" id="SignalP"/>
    </source>
</evidence>
<protein>
    <submittedName>
        <fullName evidence="2">Uncharacterized protein</fullName>
    </submittedName>
</protein>
<dbReference type="EMBL" id="MTSA01000001">
    <property type="protein sequence ID" value="OUM09284.1"/>
    <property type="molecule type" value="Genomic_DNA"/>
</dbReference>
<dbReference type="OrthoDB" id="5901060at2"/>
<reference evidence="2 3" key="1">
    <citation type="submission" date="2017-01" db="EMBL/GenBank/DDBJ databases">
        <authorList>
            <person name="Mah S.A."/>
            <person name="Swanson W.J."/>
            <person name="Moy G.W."/>
            <person name="Vacquier V.D."/>
        </authorList>
    </citation>
    <scope>NUCLEOTIDE SEQUENCE [LARGE SCALE GENOMIC DNA]</scope>
    <source>
        <strain evidence="2">PDD-32b-74</strain>
    </source>
</reference>
<name>A0A244EXS6_PSESX</name>
<evidence type="ECO:0000313" key="2">
    <source>
        <dbReference type="EMBL" id="OUM09284.1"/>
    </source>
</evidence>
<feature type="chain" id="PRO_5011295857" evidence="1">
    <location>
        <begin position="27"/>
        <end position="300"/>
    </location>
</feature>